<evidence type="ECO:0000256" key="1">
    <source>
        <dbReference type="ARBA" id="ARBA00009067"/>
    </source>
</evidence>
<evidence type="ECO:0000313" key="5">
    <source>
        <dbReference type="Proteomes" id="UP000051412"/>
    </source>
</evidence>
<feature type="transmembrane region" description="Helical" evidence="2">
    <location>
        <begin position="201"/>
        <end position="220"/>
    </location>
</feature>
<dbReference type="PATRIC" id="fig|1423782.4.peg.136"/>
<feature type="transmembrane region" description="Helical" evidence="2">
    <location>
        <begin position="232"/>
        <end position="259"/>
    </location>
</feature>
<feature type="transmembrane region" description="Helical" evidence="2">
    <location>
        <begin position="131"/>
        <end position="149"/>
    </location>
</feature>
<feature type="transmembrane region" description="Helical" evidence="2">
    <location>
        <begin position="349"/>
        <end position="368"/>
    </location>
</feature>
<comment type="caution">
    <text evidence="4">The sequence shown here is derived from an EMBL/GenBank/DDBJ whole genome shotgun (WGS) entry which is preliminary data.</text>
</comment>
<keyword evidence="2" id="KW-0472">Membrane</keyword>
<evidence type="ECO:0000313" key="4">
    <source>
        <dbReference type="EMBL" id="KRM27080.1"/>
    </source>
</evidence>
<feature type="transmembrane region" description="Helical" evidence="2">
    <location>
        <begin position="36"/>
        <end position="57"/>
    </location>
</feature>
<dbReference type="RefSeq" id="WP_047767810.1">
    <property type="nucleotide sequence ID" value="NZ_AZGM01000066.1"/>
</dbReference>
<proteinExistence type="inferred from homology"/>
<gene>
    <name evidence="4" type="ORF">FD32_GL000137</name>
</gene>
<dbReference type="GO" id="GO:0004175">
    <property type="term" value="F:endopeptidase activity"/>
    <property type="evidence" value="ECO:0007669"/>
    <property type="project" value="UniProtKB-ARBA"/>
</dbReference>
<reference evidence="4 5" key="1">
    <citation type="journal article" date="2015" name="Genome Announc.">
        <title>Expanding the biotechnology potential of lactobacilli through comparative genomics of 213 strains and associated genera.</title>
        <authorList>
            <person name="Sun Z."/>
            <person name="Harris H.M."/>
            <person name="McCann A."/>
            <person name="Guo C."/>
            <person name="Argimon S."/>
            <person name="Zhang W."/>
            <person name="Yang X."/>
            <person name="Jeffery I.B."/>
            <person name="Cooney J.C."/>
            <person name="Kagawa T.F."/>
            <person name="Liu W."/>
            <person name="Song Y."/>
            <person name="Salvetti E."/>
            <person name="Wrobel A."/>
            <person name="Rasinkangas P."/>
            <person name="Parkhill J."/>
            <person name="Rea M.C."/>
            <person name="O'Sullivan O."/>
            <person name="Ritari J."/>
            <person name="Douillard F.P."/>
            <person name="Paul Ross R."/>
            <person name="Yang R."/>
            <person name="Briner A.E."/>
            <person name="Felis G.E."/>
            <person name="de Vos W.M."/>
            <person name="Barrangou R."/>
            <person name="Klaenhammer T.R."/>
            <person name="Caufield P.W."/>
            <person name="Cui Y."/>
            <person name="Zhang H."/>
            <person name="O'Toole P.W."/>
        </authorList>
    </citation>
    <scope>NUCLEOTIDE SEQUENCE [LARGE SCALE GENOMIC DNA]</scope>
    <source>
        <strain evidence="4 5">DSM 6035</strain>
    </source>
</reference>
<evidence type="ECO:0000259" key="3">
    <source>
        <dbReference type="Pfam" id="PF02517"/>
    </source>
</evidence>
<feature type="transmembrane region" description="Helical" evidence="2">
    <location>
        <begin position="265"/>
        <end position="287"/>
    </location>
</feature>
<keyword evidence="5" id="KW-1185">Reference proteome</keyword>
<protein>
    <recommendedName>
        <fullName evidence="3">CAAX prenyl protease 2/Lysostaphin resistance protein A-like domain-containing protein</fullName>
    </recommendedName>
</protein>
<feature type="domain" description="CAAX prenyl protease 2/Lysostaphin resistance protein A-like" evidence="3">
    <location>
        <begin position="230"/>
        <end position="329"/>
    </location>
</feature>
<feature type="transmembrane region" description="Helical" evidence="2">
    <location>
        <begin position="158"/>
        <end position="181"/>
    </location>
</feature>
<sequence>MTGRDYLRIWYRVQIGATLLILAMMMVRNFELGRHIVVAHLLPTVIILAIGLAVELLPNLPEVVKRLNSWLQGLTQPLIQVVTWDVITREIITLLRLPSRGVVSLMILYYLVMFAPFASVIGGQLKTSIERFIFAISTFQVVFIALAAFPDALIDNHFLYLLLASGAVGAVAYFVLITTVMRAWKLSWPGLKPQWSGDFNWWILGGLVLIDLAFTYLNVGGNIDITKSDWRYFLTAVEAGVAEETLFRFAILGVLFYAWRHWQKRLPLVLATSSILFGLAHLVNVFAQNWGNTLFQVIGAAGIGLFFAVVYVYTGQLWLAMLMHGLLDWTSFVASESTTISGKLTLDDWVTTLVEVAFFVLIAVWMMYGQRRHVMNRHVARLTGDEQHFDFQIHY</sequence>
<dbReference type="AlphaFoldDB" id="A0A0R1XA96"/>
<evidence type="ECO:0000256" key="2">
    <source>
        <dbReference type="SAM" id="Phobius"/>
    </source>
</evidence>
<dbReference type="Proteomes" id="UP000051412">
    <property type="component" value="Unassembled WGS sequence"/>
</dbReference>
<dbReference type="OrthoDB" id="2321437at2"/>
<dbReference type="GO" id="GO:0080120">
    <property type="term" value="P:CAAX-box protein maturation"/>
    <property type="evidence" value="ECO:0007669"/>
    <property type="project" value="UniProtKB-ARBA"/>
</dbReference>
<dbReference type="InterPro" id="IPR003675">
    <property type="entry name" value="Rce1/LyrA-like_dom"/>
</dbReference>
<name>A0A0R1XA96_9LACO</name>
<feature type="transmembrane region" description="Helical" evidence="2">
    <location>
        <begin position="102"/>
        <end position="125"/>
    </location>
</feature>
<comment type="similarity">
    <text evidence="1">Belongs to the UPF0177 family.</text>
</comment>
<keyword evidence="2" id="KW-0812">Transmembrane</keyword>
<organism evidence="4 5">
    <name type="scientific">Limosilactobacillus panis DSM 6035</name>
    <dbReference type="NCBI Taxonomy" id="1423782"/>
    <lineage>
        <taxon>Bacteria</taxon>
        <taxon>Bacillati</taxon>
        <taxon>Bacillota</taxon>
        <taxon>Bacilli</taxon>
        <taxon>Lactobacillales</taxon>
        <taxon>Lactobacillaceae</taxon>
        <taxon>Limosilactobacillus</taxon>
    </lineage>
</organism>
<dbReference type="STRING" id="1423782.FD32_GL000137"/>
<dbReference type="Pfam" id="PF02517">
    <property type="entry name" value="Rce1-like"/>
    <property type="match status" value="1"/>
</dbReference>
<keyword evidence="2" id="KW-1133">Transmembrane helix</keyword>
<dbReference type="EMBL" id="AZGM01000066">
    <property type="protein sequence ID" value="KRM27080.1"/>
    <property type="molecule type" value="Genomic_DNA"/>
</dbReference>
<feature type="transmembrane region" description="Helical" evidence="2">
    <location>
        <begin position="9"/>
        <end position="30"/>
    </location>
</feature>
<accession>A0A0R1XA96</accession>
<feature type="transmembrane region" description="Helical" evidence="2">
    <location>
        <begin position="294"/>
        <end position="313"/>
    </location>
</feature>